<keyword evidence="8" id="KW-0902">Two-component regulatory system</keyword>
<dbReference type="InterPro" id="IPR003594">
    <property type="entry name" value="HATPase_dom"/>
</dbReference>
<dbReference type="InterPro" id="IPR036890">
    <property type="entry name" value="HATPase_C_sf"/>
</dbReference>
<feature type="transmembrane region" description="Helical" evidence="9">
    <location>
        <begin position="40"/>
        <end position="58"/>
    </location>
</feature>
<sequence>MSPVKTVVVASVRRQWPLAVLLVVLAVLDAESTRGLDLPGRWWLVPGVVVLAALALLAPARPITASLAAAATLAGWSVVLRLAGAEVLAGLTVTEFVALAAIVVPVVRLLPRAVAAGLAGLLLLGGAAGLLLRPPYWPAPGEPDPWWGVSLSGMAMVVLPVLYGLYLRGRDRDRDRAGRAAVAAARQRERLELARELHDVVAHQVGGMVVQAQAARALSSTDPGAAARVMPAIERTGMDALSAMRRLVAALREGEQAAPVRTTDLAADLRALTAAGSPPVRLTVELGEPVAGEVATSVLRLVQESVANARRHAAGAREITATVRTAHGTIRVEIHDDGRAPRAIGRYRGGLGLIGMRERVHLLGGRFTAGRAPGGGWQVTAEVPLHRTGGSAADAGAAVAEARCGD</sequence>
<evidence type="ECO:0000259" key="11">
    <source>
        <dbReference type="Pfam" id="PF07730"/>
    </source>
</evidence>
<evidence type="ECO:0000256" key="1">
    <source>
        <dbReference type="ARBA" id="ARBA00000085"/>
    </source>
</evidence>
<dbReference type="Pfam" id="PF07730">
    <property type="entry name" value="HisKA_3"/>
    <property type="match status" value="1"/>
</dbReference>
<keyword evidence="9" id="KW-0812">Transmembrane</keyword>
<evidence type="ECO:0000256" key="2">
    <source>
        <dbReference type="ARBA" id="ARBA00012438"/>
    </source>
</evidence>
<dbReference type="GO" id="GO:0046983">
    <property type="term" value="F:protein dimerization activity"/>
    <property type="evidence" value="ECO:0007669"/>
    <property type="project" value="InterPro"/>
</dbReference>
<keyword evidence="3" id="KW-0597">Phosphoprotein</keyword>
<comment type="caution">
    <text evidence="12">The sequence shown here is derived from an EMBL/GenBank/DDBJ whole genome shotgun (WGS) entry which is preliminary data.</text>
</comment>
<keyword evidence="9" id="KW-0472">Membrane</keyword>
<evidence type="ECO:0000313" key="13">
    <source>
        <dbReference type="Proteomes" id="UP000053244"/>
    </source>
</evidence>
<keyword evidence="4" id="KW-0808">Transferase</keyword>
<dbReference type="Proteomes" id="UP000053244">
    <property type="component" value="Unassembled WGS sequence"/>
</dbReference>
<dbReference type="GO" id="GO:0000155">
    <property type="term" value="F:phosphorelay sensor kinase activity"/>
    <property type="evidence" value="ECO:0007669"/>
    <property type="project" value="InterPro"/>
</dbReference>
<comment type="catalytic activity">
    <reaction evidence="1">
        <text>ATP + protein L-histidine = ADP + protein N-phospho-L-histidine.</text>
        <dbReference type="EC" id="2.7.13.3"/>
    </reaction>
</comment>
<dbReference type="InterPro" id="IPR050482">
    <property type="entry name" value="Sensor_HK_TwoCompSys"/>
</dbReference>
<evidence type="ECO:0000256" key="4">
    <source>
        <dbReference type="ARBA" id="ARBA00022679"/>
    </source>
</evidence>
<dbReference type="CDD" id="cd16917">
    <property type="entry name" value="HATPase_UhpB-NarQ-NarX-like"/>
    <property type="match status" value="1"/>
</dbReference>
<name>A0A101JFP8_9ACTN</name>
<keyword evidence="9" id="KW-1133">Transmembrane helix</keyword>
<evidence type="ECO:0000256" key="9">
    <source>
        <dbReference type="SAM" id="Phobius"/>
    </source>
</evidence>
<protein>
    <recommendedName>
        <fullName evidence="2">histidine kinase</fullName>
        <ecNumber evidence="2">2.7.13.3</ecNumber>
    </recommendedName>
</protein>
<keyword evidence="5" id="KW-0547">Nucleotide-binding</keyword>
<evidence type="ECO:0000256" key="5">
    <source>
        <dbReference type="ARBA" id="ARBA00022741"/>
    </source>
</evidence>
<dbReference type="Gene3D" id="1.20.5.1930">
    <property type="match status" value="1"/>
</dbReference>
<dbReference type="EMBL" id="LLZH01000311">
    <property type="protein sequence ID" value="KUL25671.1"/>
    <property type="molecule type" value="Genomic_DNA"/>
</dbReference>
<dbReference type="GO" id="GO:0005524">
    <property type="term" value="F:ATP binding"/>
    <property type="evidence" value="ECO:0007669"/>
    <property type="project" value="UniProtKB-KW"/>
</dbReference>
<feature type="transmembrane region" description="Helical" evidence="9">
    <location>
        <begin position="114"/>
        <end position="133"/>
    </location>
</feature>
<dbReference type="GO" id="GO:0016020">
    <property type="term" value="C:membrane"/>
    <property type="evidence" value="ECO:0007669"/>
    <property type="project" value="InterPro"/>
</dbReference>
<feature type="transmembrane region" description="Helical" evidence="9">
    <location>
        <begin position="89"/>
        <end position="107"/>
    </location>
</feature>
<evidence type="ECO:0000256" key="8">
    <source>
        <dbReference type="ARBA" id="ARBA00023012"/>
    </source>
</evidence>
<dbReference type="EC" id="2.7.13.3" evidence="2"/>
<dbReference type="SUPFAM" id="SSF55874">
    <property type="entry name" value="ATPase domain of HSP90 chaperone/DNA topoisomerase II/histidine kinase"/>
    <property type="match status" value="1"/>
</dbReference>
<accession>A0A101JFP8</accession>
<evidence type="ECO:0000256" key="3">
    <source>
        <dbReference type="ARBA" id="ARBA00022553"/>
    </source>
</evidence>
<dbReference type="Pfam" id="PF02518">
    <property type="entry name" value="HATPase_c"/>
    <property type="match status" value="1"/>
</dbReference>
<evidence type="ECO:0000256" key="7">
    <source>
        <dbReference type="ARBA" id="ARBA00022840"/>
    </source>
</evidence>
<dbReference type="PANTHER" id="PTHR24421:SF10">
    <property type="entry name" value="NITRATE_NITRITE SENSOR PROTEIN NARQ"/>
    <property type="match status" value="1"/>
</dbReference>
<keyword evidence="6" id="KW-0418">Kinase</keyword>
<proteinExistence type="predicted"/>
<reference evidence="12 13" key="1">
    <citation type="submission" date="2015-10" db="EMBL/GenBank/DDBJ databases">
        <authorList>
            <person name="Gilbert D.G."/>
        </authorList>
    </citation>
    <scope>NUCLEOTIDE SEQUENCE [LARGE SCALE GENOMIC DNA]</scope>
    <source>
        <strain evidence="12 13">NRRL B-16712</strain>
    </source>
</reference>
<feature type="domain" description="Histidine kinase/HSP90-like ATPase" evidence="10">
    <location>
        <begin position="296"/>
        <end position="386"/>
    </location>
</feature>
<organism evidence="12 13">
    <name type="scientific">Actinoplanes awajinensis subsp. mycoplanecinus</name>
    <dbReference type="NCBI Taxonomy" id="135947"/>
    <lineage>
        <taxon>Bacteria</taxon>
        <taxon>Bacillati</taxon>
        <taxon>Actinomycetota</taxon>
        <taxon>Actinomycetes</taxon>
        <taxon>Micromonosporales</taxon>
        <taxon>Micromonosporaceae</taxon>
        <taxon>Actinoplanes</taxon>
    </lineage>
</organism>
<evidence type="ECO:0000256" key="6">
    <source>
        <dbReference type="ARBA" id="ARBA00022777"/>
    </source>
</evidence>
<evidence type="ECO:0000259" key="10">
    <source>
        <dbReference type="Pfam" id="PF02518"/>
    </source>
</evidence>
<feature type="transmembrane region" description="Helical" evidence="9">
    <location>
        <begin position="145"/>
        <end position="166"/>
    </location>
</feature>
<dbReference type="Gene3D" id="3.30.565.10">
    <property type="entry name" value="Histidine kinase-like ATPase, C-terminal domain"/>
    <property type="match status" value="1"/>
</dbReference>
<dbReference type="AlphaFoldDB" id="A0A101JFP8"/>
<dbReference type="PANTHER" id="PTHR24421">
    <property type="entry name" value="NITRATE/NITRITE SENSOR PROTEIN NARX-RELATED"/>
    <property type="match status" value="1"/>
</dbReference>
<keyword evidence="7" id="KW-0067">ATP-binding</keyword>
<dbReference type="InterPro" id="IPR011712">
    <property type="entry name" value="Sig_transdc_His_kin_sub3_dim/P"/>
</dbReference>
<gene>
    <name evidence="12" type="ORF">ADL15_39990</name>
</gene>
<keyword evidence="13" id="KW-1185">Reference proteome</keyword>
<feature type="domain" description="Signal transduction histidine kinase subgroup 3 dimerisation and phosphoacceptor" evidence="11">
    <location>
        <begin position="189"/>
        <end position="255"/>
    </location>
</feature>
<evidence type="ECO:0000313" key="12">
    <source>
        <dbReference type="EMBL" id="KUL25671.1"/>
    </source>
</evidence>